<dbReference type="GO" id="GO:0005525">
    <property type="term" value="F:GTP binding"/>
    <property type="evidence" value="ECO:0007669"/>
    <property type="project" value="UniProtKB-KW"/>
</dbReference>
<protein>
    <submittedName>
        <fullName evidence="6">GTP-binding protein EngB</fullName>
    </submittedName>
</protein>
<organism evidence="6 7">
    <name type="scientific">Seminavis robusta</name>
    <dbReference type="NCBI Taxonomy" id="568900"/>
    <lineage>
        <taxon>Eukaryota</taxon>
        <taxon>Sar</taxon>
        <taxon>Stramenopiles</taxon>
        <taxon>Ochrophyta</taxon>
        <taxon>Bacillariophyta</taxon>
        <taxon>Bacillariophyceae</taxon>
        <taxon>Bacillariophycidae</taxon>
        <taxon>Naviculales</taxon>
        <taxon>Naviculaceae</taxon>
        <taxon>Seminavis</taxon>
    </lineage>
</organism>
<evidence type="ECO:0000256" key="2">
    <source>
        <dbReference type="ARBA" id="ARBA00022842"/>
    </source>
</evidence>
<evidence type="ECO:0000256" key="3">
    <source>
        <dbReference type="ARBA" id="ARBA00023134"/>
    </source>
</evidence>
<dbReference type="GO" id="GO:0003924">
    <property type="term" value="F:GTPase activity"/>
    <property type="evidence" value="ECO:0007669"/>
    <property type="project" value="InterPro"/>
</dbReference>
<dbReference type="PRINTS" id="PR00195">
    <property type="entry name" value="DYNAMIN"/>
</dbReference>
<sequence>MVMQGRFLATGNGTTSAADPKTSSSNRQQFKETHVHPSIRRYIDMIGVGIPSRRKRSRQGLWEDLDEGRRTNTTSPPPPFGAEGGQHRVVVIGSVSTTQDSLPTNQERIPEVALAGRSNVGKSTLLNALLYGNRARRRRPHDKNDTDTDDDNPLIRKFVRGGTPEHLKLPKGIKAKVSSKPGETQKITFYQLAHTATSEDETCKLRLVDLPGFGFSFTPKKHDGFQELILQYLLERGKPLLQRVLLLLDARHGLKKADLEFLETLQEEARKNPTKRKMPPIQIVLTKCDLVQRDDLARRVVQVRRGLSDVLRRETSALPVLLVSARAGVGFNNIRPRGGHVTRARGGVLELQKELAALVPETNKKKLRHTGSKRPAAGKRRKPTKRLK</sequence>
<feature type="compositionally biased region" description="Basic residues" evidence="4">
    <location>
        <begin position="365"/>
        <end position="388"/>
    </location>
</feature>
<evidence type="ECO:0000259" key="5">
    <source>
        <dbReference type="PROSITE" id="PS51706"/>
    </source>
</evidence>
<feature type="region of interest" description="Disordered" evidence="4">
    <location>
        <begin position="134"/>
        <end position="155"/>
    </location>
</feature>
<dbReference type="PANTHER" id="PTHR11649">
    <property type="entry name" value="MSS1/TRME-RELATED GTP-BINDING PROTEIN"/>
    <property type="match status" value="1"/>
</dbReference>
<dbReference type="OrthoDB" id="391988at2759"/>
<keyword evidence="3" id="KW-0342">GTP-binding</keyword>
<dbReference type="SUPFAM" id="SSF52540">
    <property type="entry name" value="P-loop containing nucleoside triphosphate hydrolases"/>
    <property type="match status" value="1"/>
</dbReference>
<dbReference type="InterPro" id="IPR022812">
    <property type="entry name" value="Dynamin"/>
</dbReference>
<keyword evidence="7" id="KW-1185">Reference proteome</keyword>
<dbReference type="PROSITE" id="PS51706">
    <property type="entry name" value="G_ENGB"/>
    <property type="match status" value="1"/>
</dbReference>
<dbReference type="Gene3D" id="3.40.50.300">
    <property type="entry name" value="P-loop containing nucleotide triphosphate hydrolases"/>
    <property type="match status" value="1"/>
</dbReference>
<evidence type="ECO:0000313" key="7">
    <source>
        <dbReference type="Proteomes" id="UP001153069"/>
    </source>
</evidence>
<dbReference type="Pfam" id="PF00009">
    <property type="entry name" value="GTP_EFTU"/>
    <property type="match status" value="1"/>
</dbReference>
<dbReference type="EMBL" id="CAICTM010000170">
    <property type="protein sequence ID" value="CAB9503621.1"/>
    <property type="molecule type" value="Genomic_DNA"/>
</dbReference>
<keyword evidence="1" id="KW-0547">Nucleotide-binding</keyword>
<name>A0A9N8H797_9STRA</name>
<dbReference type="InterPro" id="IPR030393">
    <property type="entry name" value="G_ENGB_dom"/>
</dbReference>
<evidence type="ECO:0000256" key="4">
    <source>
        <dbReference type="SAM" id="MobiDB-lite"/>
    </source>
</evidence>
<dbReference type="Proteomes" id="UP001153069">
    <property type="component" value="Unassembled WGS sequence"/>
</dbReference>
<feature type="region of interest" description="Disordered" evidence="4">
    <location>
        <begin position="53"/>
        <end position="85"/>
    </location>
</feature>
<evidence type="ECO:0000256" key="1">
    <source>
        <dbReference type="ARBA" id="ARBA00022741"/>
    </source>
</evidence>
<evidence type="ECO:0000313" key="6">
    <source>
        <dbReference type="EMBL" id="CAB9503621.1"/>
    </source>
</evidence>
<feature type="domain" description="EngB-type G" evidence="5">
    <location>
        <begin position="108"/>
        <end position="344"/>
    </location>
</feature>
<feature type="region of interest" description="Disordered" evidence="4">
    <location>
        <begin position="360"/>
        <end position="388"/>
    </location>
</feature>
<keyword evidence="2" id="KW-0460">Magnesium</keyword>
<gene>
    <name evidence="6" type="ORF">SEMRO_171_G075790.1</name>
</gene>
<feature type="compositionally biased region" description="Polar residues" evidence="4">
    <location>
        <begin position="11"/>
        <end position="28"/>
    </location>
</feature>
<dbReference type="InterPro" id="IPR000795">
    <property type="entry name" value="T_Tr_GTP-bd_dom"/>
</dbReference>
<dbReference type="PANTHER" id="PTHR11649:SF13">
    <property type="entry name" value="ENGB-TYPE G DOMAIN-CONTAINING PROTEIN"/>
    <property type="match status" value="1"/>
</dbReference>
<accession>A0A9N8H797</accession>
<comment type="caution">
    <text evidence="6">The sequence shown here is derived from an EMBL/GenBank/DDBJ whole genome shotgun (WGS) entry which is preliminary data.</text>
</comment>
<reference evidence="6" key="1">
    <citation type="submission" date="2020-06" db="EMBL/GenBank/DDBJ databases">
        <authorList>
            <consortium name="Plant Systems Biology data submission"/>
        </authorList>
    </citation>
    <scope>NUCLEOTIDE SEQUENCE</scope>
    <source>
        <strain evidence="6">D6</strain>
    </source>
</reference>
<feature type="region of interest" description="Disordered" evidence="4">
    <location>
        <begin position="1"/>
        <end position="34"/>
    </location>
</feature>
<dbReference type="InterPro" id="IPR027417">
    <property type="entry name" value="P-loop_NTPase"/>
</dbReference>
<proteinExistence type="predicted"/>
<dbReference type="AlphaFoldDB" id="A0A9N8H797"/>